<evidence type="ECO:0000256" key="5">
    <source>
        <dbReference type="ARBA" id="ARBA00023163"/>
    </source>
</evidence>
<sequence length="234" mass="26484">VTGEKILVVEDEQNILEAIKYSMNTEGFEVYVAEDGEKGLEMAREISPDLVILDVMLPKLDGFEVCRILRRDMDIPVFMLTAKAEEIDRVVGLEIGADDYITKPFSMRELLARVRNALRRSSRSGPGGDNSPSGNTVIQVGNLKIDLTGHIALVSEKLIDLKPREFDLLAMLASSRGRVFTREQILERLWGHDYIGDSRTVDVHVRWIREKIEENPSKPKKIVTVRGVGYRFDD</sequence>
<feature type="domain" description="OmpR/PhoB-type" evidence="7">
    <location>
        <begin position="135"/>
        <end position="234"/>
    </location>
</feature>
<dbReference type="Gene3D" id="1.10.10.10">
    <property type="entry name" value="Winged helix-like DNA-binding domain superfamily/Winged helix DNA-binding domain"/>
    <property type="match status" value="1"/>
</dbReference>
<dbReference type="PROSITE" id="PS50110">
    <property type="entry name" value="RESPONSE_REGULATORY"/>
    <property type="match status" value="1"/>
</dbReference>
<name>A0A381XPY2_9ZZZZ</name>
<evidence type="ECO:0000256" key="4">
    <source>
        <dbReference type="ARBA" id="ARBA00023125"/>
    </source>
</evidence>
<dbReference type="GO" id="GO:0006355">
    <property type="term" value="P:regulation of DNA-templated transcription"/>
    <property type="evidence" value="ECO:0007669"/>
    <property type="project" value="InterPro"/>
</dbReference>
<dbReference type="PANTHER" id="PTHR48111:SF40">
    <property type="entry name" value="PHOSPHATE REGULON TRANSCRIPTIONAL REGULATORY PROTEIN PHOB"/>
    <property type="match status" value="1"/>
</dbReference>
<dbReference type="InterPro" id="IPR001867">
    <property type="entry name" value="OmpR/PhoB-type_DNA-bd"/>
</dbReference>
<accession>A0A381XPY2</accession>
<dbReference type="GO" id="GO:0000156">
    <property type="term" value="F:phosphorelay response regulator activity"/>
    <property type="evidence" value="ECO:0007669"/>
    <property type="project" value="TreeGrafter"/>
</dbReference>
<dbReference type="SMART" id="SM00862">
    <property type="entry name" value="Trans_reg_C"/>
    <property type="match status" value="1"/>
</dbReference>
<dbReference type="FunFam" id="3.40.50.2300:FF:000001">
    <property type="entry name" value="DNA-binding response regulator PhoB"/>
    <property type="match status" value="1"/>
</dbReference>
<evidence type="ECO:0008006" key="9">
    <source>
        <dbReference type="Google" id="ProtNLM"/>
    </source>
</evidence>
<gene>
    <name evidence="8" type="ORF">METZ01_LOCUS119622</name>
</gene>
<evidence type="ECO:0000259" key="6">
    <source>
        <dbReference type="PROSITE" id="PS50110"/>
    </source>
</evidence>
<dbReference type="SMART" id="SM00448">
    <property type="entry name" value="REC"/>
    <property type="match status" value="1"/>
</dbReference>
<evidence type="ECO:0000259" key="7">
    <source>
        <dbReference type="PROSITE" id="PS51755"/>
    </source>
</evidence>
<keyword evidence="2" id="KW-0902">Two-component regulatory system</keyword>
<dbReference type="SUPFAM" id="SSF52172">
    <property type="entry name" value="CheY-like"/>
    <property type="match status" value="1"/>
</dbReference>
<dbReference type="GO" id="GO:0005829">
    <property type="term" value="C:cytosol"/>
    <property type="evidence" value="ECO:0007669"/>
    <property type="project" value="TreeGrafter"/>
</dbReference>
<organism evidence="8">
    <name type="scientific">marine metagenome</name>
    <dbReference type="NCBI Taxonomy" id="408172"/>
    <lineage>
        <taxon>unclassified sequences</taxon>
        <taxon>metagenomes</taxon>
        <taxon>ecological metagenomes</taxon>
    </lineage>
</organism>
<keyword evidence="5" id="KW-0804">Transcription</keyword>
<dbReference type="GO" id="GO:0032993">
    <property type="term" value="C:protein-DNA complex"/>
    <property type="evidence" value="ECO:0007669"/>
    <property type="project" value="TreeGrafter"/>
</dbReference>
<protein>
    <recommendedName>
        <fullName evidence="9">DNA-binding response regulator</fullName>
    </recommendedName>
</protein>
<dbReference type="PANTHER" id="PTHR48111">
    <property type="entry name" value="REGULATOR OF RPOS"/>
    <property type="match status" value="1"/>
</dbReference>
<evidence type="ECO:0000313" key="8">
    <source>
        <dbReference type="EMBL" id="SVA66768.1"/>
    </source>
</evidence>
<dbReference type="InterPro" id="IPR011006">
    <property type="entry name" value="CheY-like_superfamily"/>
</dbReference>
<evidence type="ECO:0000256" key="2">
    <source>
        <dbReference type="ARBA" id="ARBA00023012"/>
    </source>
</evidence>
<dbReference type="InterPro" id="IPR036388">
    <property type="entry name" value="WH-like_DNA-bd_sf"/>
</dbReference>
<evidence type="ECO:0000256" key="3">
    <source>
        <dbReference type="ARBA" id="ARBA00023015"/>
    </source>
</evidence>
<dbReference type="Gene3D" id="3.40.50.2300">
    <property type="match status" value="1"/>
</dbReference>
<dbReference type="EMBL" id="UINC01015944">
    <property type="protein sequence ID" value="SVA66768.1"/>
    <property type="molecule type" value="Genomic_DNA"/>
</dbReference>
<dbReference type="InterPro" id="IPR039420">
    <property type="entry name" value="WalR-like"/>
</dbReference>
<reference evidence="8" key="1">
    <citation type="submission" date="2018-05" db="EMBL/GenBank/DDBJ databases">
        <authorList>
            <person name="Lanie J.A."/>
            <person name="Ng W.-L."/>
            <person name="Kazmierczak K.M."/>
            <person name="Andrzejewski T.M."/>
            <person name="Davidsen T.M."/>
            <person name="Wayne K.J."/>
            <person name="Tettelin H."/>
            <person name="Glass J.I."/>
            <person name="Rusch D."/>
            <person name="Podicherti R."/>
            <person name="Tsui H.-C.T."/>
            <person name="Winkler M.E."/>
        </authorList>
    </citation>
    <scope>NUCLEOTIDE SEQUENCE</scope>
</reference>
<dbReference type="FunFam" id="1.10.10.10:FF:000018">
    <property type="entry name" value="DNA-binding response regulator ResD"/>
    <property type="match status" value="1"/>
</dbReference>
<dbReference type="SUPFAM" id="SSF46894">
    <property type="entry name" value="C-terminal effector domain of the bipartite response regulators"/>
    <property type="match status" value="1"/>
</dbReference>
<feature type="domain" description="Response regulatory" evidence="6">
    <location>
        <begin position="5"/>
        <end position="118"/>
    </location>
</feature>
<dbReference type="Pfam" id="PF00486">
    <property type="entry name" value="Trans_reg_C"/>
    <property type="match status" value="1"/>
</dbReference>
<keyword evidence="3" id="KW-0805">Transcription regulation</keyword>
<feature type="non-terminal residue" evidence="8">
    <location>
        <position position="1"/>
    </location>
</feature>
<keyword evidence="4" id="KW-0238">DNA-binding</keyword>
<proteinExistence type="predicted"/>
<dbReference type="AlphaFoldDB" id="A0A381XPY2"/>
<dbReference type="CDD" id="cd00383">
    <property type="entry name" value="trans_reg_C"/>
    <property type="match status" value="1"/>
</dbReference>
<dbReference type="Gene3D" id="6.10.250.690">
    <property type="match status" value="1"/>
</dbReference>
<dbReference type="PROSITE" id="PS51755">
    <property type="entry name" value="OMPR_PHOB"/>
    <property type="match status" value="1"/>
</dbReference>
<dbReference type="Pfam" id="PF00072">
    <property type="entry name" value="Response_reg"/>
    <property type="match status" value="1"/>
</dbReference>
<dbReference type="InterPro" id="IPR016032">
    <property type="entry name" value="Sig_transdc_resp-reg_C-effctor"/>
</dbReference>
<dbReference type="InterPro" id="IPR001789">
    <property type="entry name" value="Sig_transdc_resp-reg_receiver"/>
</dbReference>
<evidence type="ECO:0000256" key="1">
    <source>
        <dbReference type="ARBA" id="ARBA00022553"/>
    </source>
</evidence>
<dbReference type="GO" id="GO:0000976">
    <property type="term" value="F:transcription cis-regulatory region binding"/>
    <property type="evidence" value="ECO:0007669"/>
    <property type="project" value="TreeGrafter"/>
</dbReference>
<keyword evidence="1" id="KW-0597">Phosphoprotein</keyword>